<dbReference type="InterPro" id="IPR041581">
    <property type="entry name" value="Glyoxalase_6"/>
</dbReference>
<dbReference type="Gene3D" id="3.10.180.10">
    <property type="entry name" value="2,3-Dihydroxybiphenyl 1,2-Dioxygenase, domain 1"/>
    <property type="match status" value="2"/>
</dbReference>
<feature type="domain" description="VOC" evidence="1">
    <location>
        <begin position="129"/>
        <end position="247"/>
    </location>
</feature>
<feature type="domain" description="VOC" evidence="1">
    <location>
        <begin position="5"/>
        <end position="117"/>
    </location>
</feature>
<protein>
    <submittedName>
        <fullName evidence="2">Glyoxalase/Bleomycin resistance protein/Dioxygenase superfamily protein</fullName>
    </submittedName>
</protein>
<keyword evidence="2" id="KW-0560">Oxidoreductase</keyword>
<organism evidence="2 3">
    <name type="scientific">Rhodococcoides kroppenstedtii</name>
    <dbReference type="NCBI Taxonomy" id="293050"/>
    <lineage>
        <taxon>Bacteria</taxon>
        <taxon>Bacillati</taxon>
        <taxon>Actinomycetota</taxon>
        <taxon>Actinomycetes</taxon>
        <taxon>Mycobacteriales</taxon>
        <taxon>Nocardiaceae</taxon>
        <taxon>Rhodococcoides</taxon>
    </lineage>
</organism>
<proteinExistence type="predicted"/>
<gene>
    <name evidence="2" type="ORF">SAMN05444374_109121</name>
</gene>
<dbReference type="CDD" id="cd06587">
    <property type="entry name" value="VOC"/>
    <property type="match status" value="1"/>
</dbReference>
<dbReference type="Proteomes" id="UP000182054">
    <property type="component" value="Unassembled WGS sequence"/>
</dbReference>
<dbReference type="RefSeq" id="WP_068361316.1">
    <property type="nucleotide sequence ID" value="NZ_FOJN01000009.1"/>
</dbReference>
<dbReference type="Pfam" id="PF00903">
    <property type="entry name" value="Glyoxalase"/>
    <property type="match status" value="1"/>
</dbReference>
<name>A0A1I0TT28_9NOCA</name>
<dbReference type="InterPro" id="IPR029068">
    <property type="entry name" value="Glyas_Bleomycin-R_OHBP_Dase"/>
</dbReference>
<dbReference type="Pfam" id="PF18029">
    <property type="entry name" value="Glyoxalase_6"/>
    <property type="match status" value="1"/>
</dbReference>
<dbReference type="PANTHER" id="PTHR33993:SF14">
    <property type="entry name" value="GB|AAF24581.1"/>
    <property type="match status" value="1"/>
</dbReference>
<reference evidence="2 3" key="1">
    <citation type="submission" date="2016-10" db="EMBL/GenBank/DDBJ databases">
        <authorList>
            <person name="de Groot N.N."/>
        </authorList>
    </citation>
    <scope>NUCLEOTIDE SEQUENCE [LARGE SCALE GENOMIC DNA]</scope>
    <source>
        <strain evidence="2 3">DSM 44908</strain>
    </source>
</reference>
<dbReference type="EMBL" id="FOJN01000009">
    <property type="protein sequence ID" value="SFA54929.1"/>
    <property type="molecule type" value="Genomic_DNA"/>
</dbReference>
<dbReference type="GO" id="GO:0051213">
    <property type="term" value="F:dioxygenase activity"/>
    <property type="evidence" value="ECO:0007669"/>
    <property type="project" value="UniProtKB-KW"/>
</dbReference>
<dbReference type="InterPro" id="IPR037523">
    <property type="entry name" value="VOC_core"/>
</dbReference>
<accession>A0A1I0TT28</accession>
<dbReference type="InterPro" id="IPR052164">
    <property type="entry name" value="Anthracycline_SecMetBiosynth"/>
</dbReference>
<keyword evidence="2" id="KW-0223">Dioxygenase</keyword>
<dbReference type="PROSITE" id="PS51819">
    <property type="entry name" value="VOC"/>
    <property type="match status" value="2"/>
</dbReference>
<dbReference type="PANTHER" id="PTHR33993">
    <property type="entry name" value="GLYOXALASE-RELATED"/>
    <property type="match status" value="1"/>
</dbReference>
<dbReference type="GeneID" id="85486382"/>
<dbReference type="OrthoDB" id="9804907at2"/>
<dbReference type="AlphaFoldDB" id="A0A1I0TT28"/>
<dbReference type="InterPro" id="IPR004360">
    <property type="entry name" value="Glyas_Fos-R_dOase_dom"/>
</dbReference>
<dbReference type="SUPFAM" id="SSF54593">
    <property type="entry name" value="Glyoxalase/Bleomycin resistance protein/Dihydroxybiphenyl dioxygenase"/>
    <property type="match status" value="2"/>
</dbReference>
<evidence type="ECO:0000259" key="1">
    <source>
        <dbReference type="PROSITE" id="PS51819"/>
    </source>
</evidence>
<sequence length="252" mass="27281">MATATVNSMLLSSENPDALAEWYSAVFDAPVYRDMGPYAVLDLDGFFVMFDKRDDVTGPNRDGARSILNLEPDDPAAVAARIDDLGGTWVSPLENRDGHLFATARDPDGNWIQLIRLSDEAEAEMGAPTTPFCGVAVRNIEEAAAFYRDVLGMRVLPTAMGTAWLRIDRRTTVLLYPKPDHVPAQHTVLNLPVADVASAVADLAGKGVDFLRYDGFPQDEHGVMRGRGPDIAWFTDPSGNVVSVLAAGPPPQ</sequence>
<evidence type="ECO:0000313" key="2">
    <source>
        <dbReference type="EMBL" id="SFA54929.1"/>
    </source>
</evidence>
<evidence type="ECO:0000313" key="3">
    <source>
        <dbReference type="Proteomes" id="UP000182054"/>
    </source>
</evidence>